<sequence>MDPVTAASLVVQNQVLQQQVDQLTDVVMLLQQQLQQQSQVAAPAAPVVPPKCPISPPKKFAGDVDEFPGFLAQYHLYISLRPRDFPDDQTKVGFILSLLKGQAANWSTPLLLESAPLLQDYNRFIEQLQVAFANPIKAENANRRILHQGRGSVAVYTAEFQLLAQDLS</sequence>
<dbReference type="KEGG" id="emc:129344949"/>
<accession>A0AA97KN57</accession>
<dbReference type="RefSeq" id="XP_054857844.1">
    <property type="nucleotide sequence ID" value="XM_055001869.1"/>
</dbReference>
<dbReference type="Proteomes" id="UP001190640">
    <property type="component" value="Chromosome 17"/>
</dbReference>
<organism evidence="2 3">
    <name type="scientific">Eublepharis macularius</name>
    <name type="common">Leopard gecko</name>
    <name type="synonym">Cyrtodactylus macularius</name>
    <dbReference type="NCBI Taxonomy" id="481883"/>
    <lineage>
        <taxon>Eukaryota</taxon>
        <taxon>Metazoa</taxon>
        <taxon>Chordata</taxon>
        <taxon>Craniata</taxon>
        <taxon>Vertebrata</taxon>
        <taxon>Euteleostomi</taxon>
        <taxon>Lepidosauria</taxon>
        <taxon>Squamata</taxon>
        <taxon>Bifurcata</taxon>
        <taxon>Gekkota</taxon>
        <taxon>Eublepharidae</taxon>
        <taxon>Eublepharinae</taxon>
        <taxon>Eublepharis</taxon>
    </lineage>
</organism>
<dbReference type="Pfam" id="PF16297">
    <property type="entry name" value="DUF4939"/>
    <property type="match status" value="1"/>
</dbReference>
<dbReference type="PANTHER" id="PTHR15503:SF39">
    <property type="entry name" value="RETROTRANSPOSON-LIKE PROTEIN 1"/>
    <property type="match status" value="1"/>
</dbReference>
<name>A0AA97KN57_EUBMA</name>
<evidence type="ECO:0000313" key="3">
    <source>
        <dbReference type="RefSeq" id="XP_054857844.1"/>
    </source>
</evidence>
<reference evidence="3" key="1">
    <citation type="submission" date="2025-08" db="UniProtKB">
        <authorList>
            <consortium name="RefSeq"/>
        </authorList>
    </citation>
    <scope>IDENTIFICATION</scope>
    <source>
        <tissue evidence="3">Blood</tissue>
    </source>
</reference>
<dbReference type="InterPro" id="IPR032549">
    <property type="entry name" value="DUF4939"/>
</dbReference>
<feature type="domain" description="DUF4939" evidence="1">
    <location>
        <begin position="43"/>
        <end position="133"/>
    </location>
</feature>
<dbReference type="GeneID" id="129344949"/>
<keyword evidence="2" id="KW-1185">Reference proteome</keyword>
<dbReference type="InterPro" id="IPR032567">
    <property type="entry name" value="RTL1-rel"/>
</dbReference>
<dbReference type="AlphaFoldDB" id="A0AA97KN57"/>
<gene>
    <name evidence="3" type="primary">LOC129344949</name>
</gene>
<dbReference type="PANTHER" id="PTHR15503">
    <property type="entry name" value="LDOC1 RELATED"/>
    <property type="match status" value="1"/>
</dbReference>
<protein>
    <submittedName>
        <fullName evidence="3">Protein LDOC1-like</fullName>
    </submittedName>
</protein>
<evidence type="ECO:0000259" key="1">
    <source>
        <dbReference type="Pfam" id="PF16297"/>
    </source>
</evidence>
<evidence type="ECO:0000313" key="2">
    <source>
        <dbReference type="Proteomes" id="UP001190640"/>
    </source>
</evidence>
<proteinExistence type="predicted"/>